<name>A0A5J9VXG5_9POAL</name>
<feature type="region of interest" description="Disordered" evidence="2">
    <location>
        <begin position="172"/>
        <end position="269"/>
    </location>
</feature>
<feature type="compositionally biased region" description="Basic and acidic residues" evidence="2">
    <location>
        <begin position="200"/>
        <end position="210"/>
    </location>
</feature>
<feature type="compositionally biased region" description="Low complexity" evidence="2">
    <location>
        <begin position="241"/>
        <end position="254"/>
    </location>
</feature>
<comment type="caution">
    <text evidence="3">The sequence shown here is derived from an EMBL/GenBank/DDBJ whole genome shotgun (WGS) entry which is preliminary data.</text>
</comment>
<dbReference type="PANTHER" id="PTHR31807:SF22">
    <property type="entry name" value="OS07G0115600 PROTEIN"/>
    <property type="match status" value="1"/>
</dbReference>
<feature type="region of interest" description="Disordered" evidence="2">
    <location>
        <begin position="303"/>
        <end position="347"/>
    </location>
</feature>
<dbReference type="OrthoDB" id="690480at2759"/>
<dbReference type="GO" id="GO:0005737">
    <property type="term" value="C:cytoplasm"/>
    <property type="evidence" value="ECO:0007669"/>
    <property type="project" value="TreeGrafter"/>
</dbReference>
<feature type="non-terminal residue" evidence="3">
    <location>
        <position position="1"/>
    </location>
</feature>
<feature type="region of interest" description="Disordered" evidence="2">
    <location>
        <begin position="133"/>
        <end position="157"/>
    </location>
</feature>
<dbReference type="GO" id="GO:0008017">
    <property type="term" value="F:microtubule binding"/>
    <property type="evidence" value="ECO:0007669"/>
    <property type="project" value="TreeGrafter"/>
</dbReference>
<feature type="region of interest" description="Disordered" evidence="2">
    <location>
        <begin position="1"/>
        <end position="47"/>
    </location>
</feature>
<dbReference type="Pfam" id="PF04484">
    <property type="entry name" value="QWRF"/>
    <property type="match status" value="1"/>
</dbReference>
<feature type="compositionally biased region" description="Low complexity" evidence="2">
    <location>
        <begin position="220"/>
        <end position="234"/>
    </location>
</feature>
<dbReference type="PANTHER" id="PTHR31807">
    <property type="entry name" value="AUGMIN FAMILY MEMBER"/>
    <property type="match status" value="1"/>
</dbReference>
<reference evidence="3 4" key="1">
    <citation type="journal article" date="2019" name="Sci. Rep.">
        <title>A high-quality genome of Eragrostis curvula grass provides insights into Poaceae evolution and supports new strategies to enhance forage quality.</title>
        <authorList>
            <person name="Carballo J."/>
            <person name="Santos B.A.C.M."/>
            <person name="Zappacosta D."/>
            <person name="Garbus I."/>
            <person name="Selva J.P."/>
            <person name="Gallo C.A."/>
            <person name="Diaz A."/>
            <person name="Albertini E."/>
            <person name="Caccamo M."/>
            <person name="Echenique V."/>
        </authorList>
    </citation>
    <scope>NUCLEOTIDE SEQUENCE [LARGE SCALE GENOMIC DNA]</scope>
    <source>
        <strain evidence="4">cv. Victoria</strain>
        <tissue evidence="3">Leaf</tissue>
    </source>
</reference>
<feature type="compositionally biased region" description="Low complexity" evidence="2">
    <location>
        <begin position="20"/>
        <end position="40"/>
    </location>
</feature>
<dbReference type="Gramene" id="TVU40317">
    <property type="protein sequence ID" value="TVU40317"/>
    <property type="gene ID" value="EJB05_13775"/>
</dbReference>
<dbReference type="EMBL" id="RWGY01000007">
    <property type="protein sequence ID" value="TVU40317.1"/>
    <property type="molecule type" value="Genomic_DNA"/>
</dbReference>
<gene>
    <name evidence="3" type="ORF">EJB05_13775</name>
</gene>
<dbReference type="InterPro" id="IPR007573">
    <property type="entry name" value="QWRF"/>
</dbReference>
<dbReference type="GO" id="GO:0051225">
    <property type="term" value="P:spindle assembly"/>
    <property type="evidence" value="ECO:0007669"/>
    <property type="project" value="TreeGrafter"/>
</dbReference>
<accession>A0A5J9VXG5</accession>
<feature type="compositionally biased region" description="Low complexity" evidence="2">
    <location>
        <begin position="303"/>
        <end position="317"/>
    </location>
</feature>
<protein>
    <submittedName>
        <fullName evidence="3">Uncharacterized protein</fullName>
    </submittedName>
</protein>
<feature type="compositionally biased region" description="Basic residues" evidence="2">
    <location>
        <begin position="190"/>
        <end position="199"/>
    </location>
</feature>
<evidence type="ECO:0000256" key="1">
    <source>
        <dbReference type="ARBA" id="ARBA00010016"/>
    </source>
</evidence>
<organism evidence="3 4">
    <name type="scientific">Eragrostis curvula</name>
    <name type="common">weeping love grass</name>
    <dbReference type="NCBI Taxonomy" id="38414"/>
    <lineage>
        <taxon>Eukaryota</taxon>
        <taxon>Viridiplantae</taxon>
        <taxon>Streptophyta</taxon>
        <taxon>Embryophyta</taxon>
        <taxon>Tracheophyta</taxon>
        <taxon>Spermatophyta</taxon>
        <taxon>Magnoliopsida</taxon>
        <taxon>Liliopsida</taxon>
        <taxon>Poales</taxon>
        <taxon>Poaceae</taxon>
        <taxon>PACMAD clade</taxon>
        <taxon>Chloridoideae</taxon>
        <taxon>Eragrostideae</taxon>
        <taxon>Eragrostidinae</taxon>
        <taxon>Eragrostis</taxon>
    </lineage>
</organism>
<feature type="compositionally biased region" description="Polar residues" evidence="2">
    <location>
        <begin position="1"/>
        <end position="13"/>
    </location>
</feature>
<dbReference type="Proteomes" id="UP000324897">
    <property type="component" value="Chromosome 4"/>
</dbReference>
<evidence type="ECO:0000256" key="2">
    <source>
        <dbReference type="SAM" id="MobiDB-lite"/>
    </source>
</evidence>
<dbReference type="AlphaFoldDB" id="A0A5J9VXG5"/>
<sequence length="537" mass="56996">MVDTASAPSLKQPTSRRARSTALSNTNSAAFSNTNANAGAGRNVPKPKAKAVASRYLAPLSKPRPAKSSVTTITSASPAKASAADRAQLTNAVATADAAATATTQTLSVSFQTPTYCLDTSKARSVSLAAAAAAFSPEKKGSSTAAPSVRTKVSDAGQNTYRWPASATAAVTSGHDASAVPASLEQSATNHKRNAARRQRAFDEAPRRASVDGASGNEYLLTLSSDTDSASSGGSRDGLGADRPASGPRPSPRSVMASSARFARDAVGTRSDRFACPASVVASPSPVKKSSVFNGLLSSSPFSRLPLKKQQSPSKQESPSRQRRSMELPGFGEKIQGKTPPGPTKAEEEHQLKLLYTRHLQWRHANAQAAAVRSSQRAAAEKTLIGAWITILRKCKSIAVTKLQLQLLQNHCKLMENLRGQIVYLEEWSSLERVYANSLSGTELALNATADIQALKNAVGSAIDVMQRIGNSTSIQLSKLARANVLVSQISRVAIQELTLMAQCRDLLSTLASRHVKHCSLQGQRIQMNQRRLGRFQ</sequence>
<evidence type="ECO:0000313" key="3">
    <source>
        <dbReference type="EMBL" id="TVU40317.1"/>
    </source>
</evidence>
<comment type="similarity">
    <text evidence="1">Belongs to the QWRF family.</text>
</comment>
<feature type="region of interest" description="Disordered" evidence="2">
    <location>
        <begin position="61"/>
        <end position="82"/>
    </location>
</feature>
<evidence type="ECO:0000313" key="4">
    <source>
        <dbReference type="Proteomes" id="UP000324897"/>
    </source>
</evidence>
<proteinExistence type="inferred from homology"/>
<keyword evidence="4" id="KW-1185">Reference proteome</keyword>
<dbReference type="GO" id="GO:0005880">
    <property type="term" value="C:nuclear microtubule"/>
    <property type="evidence" value="ECO:0007669"/>
    <property type="project" value="TreeGrafter"/>
</dbReference>